<proteinExistence type="predicted"/>
<dbReference type="EMBL" id="QJKC01000010">
    <property type="protein sequence ID" value="PXX45947.1"/>
    <property type="molecule type" value="Genomic_DNA"/>
</dbReference>
<sequence length="226" mass="24440">MAHHDRRVCIRFKVLFAALTFGLMGKCFASETISVDLGRIQVFTTEAGSRPGPMMKVFGTKVAVVDEVHPEMARALEDEVAKQGYTIAKPGELKHPYSIEEIYAGDADGYNPPQSPESSGYIFPAFQLLGSAIVCGTFHICNDPSVAVNIAAERLNDVTRNVTRDARPDQLPGEKQNKLLVVSKLCTAAGHLCASSVAIGSVGEVSLDELRMANAREGFSRSLKLK</sequence>
<dbReference type="OrthoDB" id="6893856at2"/>
<evidence type="ECO:0000313" key="1">
    <source>
        <dbReference type="EMBL" id="PXX45947.1"/>
    </source>
</evidence>
<dbReference type="AlphaFoldDB" id="A0A318JCD0"/>
<organism evidence="1 2">
    <name type="scientific">Aquitalea magnusonii</name>
    <dbReference type="NCBI Taxonomy" id="332411"/>
    <lineage>
        <taxon>Bacteria</taxon>
        <taxon>Pseudomonadati</taxon>
        <taxon>Pseudomonadota</taxon>
        <taxon>Betaproteobacteria</taxon>
        <taxon>Neisseriales</taxon>
        <taxon>Chromobacteriaceae</taxon>
        <taxon>Aquitalea</taxon>
    </lineage>
</organism>
<protein>
    <submittedName>
        <fullName evidence="1">Uncharacterized protein</fullName>
    </submittedName>
</protein>
<keyword evidence="2" id="KW-1185">Reference proteome</keyword>
<comment type="caution">
    <text evidence="1">The sequence shown here is derived from an EMBL/GenBank/DDBJ whole genome shotgun (WGS) entry which is preliminary data.</text>
</comment>
<name>A0A318JCD0_9NEIS</name>
<dbReference type="Proteomes" id="UP000248395">
    <property type="component" value="Unassembled WGS sequence"/>
</dbReference>
<gene>
    <name evidence="1" type="ORF">DFR38_11045</name>
</gene>
<reference evidence="1 2" key="1">
    <citation type="submission" date="2018-05" db="EMBL/GenBank/DDBJ databases">
        <title>Genomic Encyclopedia of Type Strains, Phase IV (KMG-IV): sequencing the most valuable type-strain genomes for metagenomic binning, comparative biology and taxonomic classification.</title>
        <authorList>
            <person name="Goeker M."/>
        </authorList>
    </citation>
    <scope>NUCLEOTIDE SEQUENCE [LARGE SCALE GENOMIC DNA]</scope>
    <source>
        <strain evidence="1 2">DSM 25134</strain>
    </source>
</reference>
<accession>A0A318JCD0</accession>
<evidence type="ECO:0000313" key="2">
    <source>
        <dbReference type="Proteomes" id="UP000248395"/>
    </source>
</evidence>
<dbReference type="RefSeq" id="WP_146215973.1">
    <property type="nucleotide sequence ID" value="NZ_LNQU01000002.1"/>
</dbReference>